<evidence type="ECO:0000256" key="1">
    <source>
        <dbReference type="ARBA" id="ARBA00003236"/>
    </source>
</evidence>
<dbReference type="Pfam" id="PF01522">
    <property type="entry name" value="Polysacc_deac_1"/>
    <property type="match status" value="2"/>
</dbReference>
<keyword evidence="8" id="KW-1185">Reference proteome</keyword>
<dbReference type="AlphaFoldDB" id="A0A6B8KEF1"/>
<dbReference type="SUPFAM" id="SSF88713">
    <property type="entry name" value="Glycoside hydrolase/deacetylase"/>
    <property type="match status" value="1"/>
</dbReference>
<evidence type="ECO:0000313" key="8">
    <source>
        <dbReference type="Proteomes" id="UP000309061"/>
    </source>
</evidence>
<evidence type="ECO:0000256" key="4">
    <source>
        <dbReference type="ARBA" id="ARBA00022729"/>
    </source>
</evidence>
<dbReference type="EMBL" id="CP046052">
    <property type="protein sequence ID" value="QGM44813.1"/>
    <property type="molecule type" value="Genomic_DNA"/>
</dbReference>
<keyword evidence="4" id="KW-0732">Signal</keyword>
<evidence type="ECO:0000313" key="7">
    <source>
        <dbReference type="EMBL" id="QGM44813.1"/>
    </source>
</evidence>
<dbReference type="Proteomes" id="UP000309061">
    <property type="component" value="Chromosome"/>
</dbReference>
<evidence type="ECO:0000259" key="6">
    <source>
        <dbReference type="PROSITE" id="PS51677"/>
    </source>
</evidence>
<feature type="domain" description="NodB homology" evidence="6">
    <location>
        <begin position="95"/>
        <end position="352"/>
    </location>
</feature>
<dbReference type="GO" id="GO:0005975">
    <property type="term" value="P:carbohydrate metabolic process"/>
    <property type="evidence" value="ECO:0007669"/>
    <property type="project" value="InterPro"/>
</dbReference>
<dbReference type="KEGG" id="mhey:H2LOC_003420"/>
<organism evidence="7 8">
    <name type="scientific">Methylocystis heyeri</name>
    <dbReference type="NCBI Taxonomy" id="391905"/>
    <lineage>
        <taxon>Bacteria</taxon>
        <taxon>Pseudomonadati</taxon>
        <taxon>Pseudomonadota</taxon>
        <taxon>Alphaproteobacteria</taxon>
        <taxon>Hyphomicrobiales</taxon>
        <taxon>Methylocystaceae</taxon>
        <taxon>Methylocystis</taxon>
    </lineage>
</organism>
<dbReference type="OrthoDB" id="9782872at2"/>
<dbReference type="PANTHER" id="PTHR34216:SF7">
    <property type="entry name" value="POLY-BETA-1,6-N-ACETYL-D-GLUCOSAMINE N-DEACETYLASE"/>
    <property type="match status" value="1"/>
</dbReference>
<protein>
    <recommendedName>
        <fullName evidence="3">Chitooligosaccharide deacetylase</fullName>
    </recommendedName>
    <alternativeName>
        <fullName evidence="5">Nodulation protein B</fullName>
    </alternativeName>
</protein>
<dbReference type="InterPro" id="IPR011330">
    <property type="entry name" value="Glyco_hydro/deAcase_b/a-brl"/>
</dbReference>
<dbReference type="CDD" id="cd10968">
    <property type="entry name" value="CE4_Mlr8448_like_5s"/>
    <property type="match status" value="1"/>
</dbReference>
<evidence type="ECO:0000256" key="2">
    <source>
        <dbReference type="ARBA" id="ARBA00010973"/>
    </source>
</evidence>
<dbReference type="RefSeq" id="WP_136495109.1">
    <property type="nucleotide sequence ID" value="NZ_CP046052.1"/>
</dbReference>
<evidence type="ECO:0000256" key="3">
    <source>
        <dbReference type="ARBA" id="ARBA00020071"/>
    </source>
</evidence>
<dbReference type="Gene3D" id="3.20.20.370">
    <property type="entry name" value="Glycoside hydrolase/deacetylase"/>
    <property type="match status" value="1"/>
</dbReference>
<dbReference type="PROSITE" id="PS51677">
    <property type="entry name" value="NODB"/>
    <property type="match status" value="1"/>
</dbReference>
<dbReference type="InterPro" id="IPR051398">
    <property type="entry name" value="Polysacch_Deacetylase"/>
</dbReference>
<dbReference type="PANTHER" id="PTHR34216">
    <property type="match status" value="1"/>
</dbReference>
<dbReference type="GO" id="GO:0016810">
    <property type="term" value="F:hydrolase activity, acting on carbon-nitrogen (but not peptide) bonds"/>
    <property type="evidence" value="ECO:0007669"/>
    <property type="project" value="InterPro"/>
</dbReference>
<gene>
    <name evidence="7" type="ORF">H2LOC_003420</name>
</gene>
<reference evidence="7 8" key="1">
    <citation type="submission" date="2019-11" db="EMBL/GenBank/DDBJ databases">
        <title>The genome sequence of Methylocystis heyeri.</title>
        <authorList>
            <person name="Oshkin I.Y."/>
            <person name="Miroshnikov K."/>
            <person name="Dedysh S.N."/>
        </authorList>
    </citation>
    <scope>NUCLEOTIDE SEQUENCE [LARGE SCALE GENOMIC DNA]</scope>
    <source>
        <strain evidence="7 8">H2</strain>
    </source>
</reference>
<comment type="similarity">
    <text evidence="2">Belongs to the polysaccharide deacetylase family.</text>
</comment>
<proteinExistence type="inferred from homology"/>
<name>A0A6B8KEF1_9HYPH</name>
<accession>A0A6B8KEF1</accession>
<comment type="function">
    <text evidence="1">Is involved in generating a small heat-stable compound (Nod), an acylated oligomer of N-acetylglucosamine, that stimulates mitosis in various plant protoplasts.</text>
</comment>
<evidence type="ECO:0000256" key="5">
    <source>
        <dbReference type="ARBA" id="ARBA00032976"/>
    </source>
</evidence>
<dbReference type="InterPro" id="IPR002509">
    <property type="entry name" value="NODB_dom"/>
</dbReference>
<sequence>MTNWREIAIEAGMGFFRASGAHRLAEAYTRGRGAILMLHSVRNPAHRDFAPNQTLEISPDFLEALLDHLHNRGVRIVSLDDALAELRRGESDAPPFVALTFDDGYRDLVENALPVMERRGAPFTAYIASGFADGSARLWWVEMEEAFRRLDRIDIVAGGRRLDMRCETAAEKSEAFSELYWLLRAGGEEELLRVSLALCAEARIDPLRLTANLCLDWKALEPLARHELATIGAHSVTHARLAKLDAGAAIREMSESRAAIVRELGVDARHFCYPVGDATSAGRREFTLARELGFASGVTTRPGMLFSEHAEHLHALPRLSVNGRHQSLEEFDILLSGAPFALMNRGRKVVAA</sequence>